<dbReference type="GO" id="GO:0035999">
    <property type="term" value="P:tetrahydrofolate interconversion"/>
    <property type="evidence" value="ECO:0007669"/>
    <property type="project" value="TreeGrafter"/>
</dbReference>
<feature type="domain" description="Tetrahydrofolate dehydrogenase/cyclohydrolase NAD(P)-binding" evidence="10">
    <location>
        <begin position="157"/>
        <end position="293"/>
    </location>
</feature>
<dbReference type="InterPro" id="IPR046346">
    <property type="entry name" value="Aminoacid_DH-like_N_sf"/>
</dbReference>
<keyword evidence="2" id="KW-0554">One-carbon metabolism</keyword>
<dbReference type="InterPro" id="IPR020631">
    <property type="entry name" value="THF_DH/CycHdrlase_NAD-bd_dom"/>
</dbReference>
<dbReference type="GO" id="GO:0005829">
    <property type="term" value="C:cytosol"/>
    <property type="evidence" value="ECO:0007669"/>
    <property type="project" value="TreeGrafter"/>
</dbReference>
<keyword evidence="7" id="KW-0486">Methionine biosynthesis</keyword>
<keyword evidence="3" id="KW-0658">Purine biosynthesis</keyword>
<keyword evidence="4" id="KW-0378">Hydrolase</keyword>
<dbReference type="Pfam" id="PF00763">
    <property type="entry name" value="THF_DHG_CYH"/>
    <property type="match status" value="1"/>
</dbReference>
<dbReference type="Pfam" id="PF02882">
    <property type="entry name" value="THF_DHG_CYH_C"/>
    <property type="match status" value="1"/>
</dbReference>
<dbReference type="PANTHER" id="PTHR48099:SF5">
    <property type="entry name" value="C-1-TETRAHYDROFOLATE SYNTHASE, CYTOPLASMIC"/>
    <property type="match status" value="1"/>
</dbReference>
<evidence type="ECO:0000259" key="9">
    <source>
        <dbReference type="Pfam" id="PF00763"/>
    </source>
</evidence>
<evidence type="ECO:0000256" key="7">
    <source>
        <dbReference type="ARBA" id="ARBA00023167"/>
    </source>
</evidence>
<evidence type="ECO:0000256" key="4">
    <source>
        <dbReference type="ARBA" id="ARBA00022801"/>
    </source>
</evidence>
<evidence type="ECO:0000313" key="12">
    <source>
        <dbReference type="Proteomes" id="UP000236846"/>
    </source>
</evidence>
<comment type="caution">
    <text evidence="11">The sequence shown here is derived from an EMBL/GenBank/DDBJ whole genome shotgun (WGS) entry which is preliminary data.</text>
</comment>
<dbReference type="PROSITE" id="PS00766">
    <property type="entry name" value="THF_DHG_CYH_1"/>
    <property type="match status" value="1"/>
</dbReference>
<evidence type="ECO:0000256" key="6">
    <source>
        <dbReference type="ARBA" id="ARBA00023002"/>
    </source>
</evidence>
<dbReference type="Gene3D" id="3.40.50.10860">
    <property type="entry name" value="Leucine Dehydrogenase, chain A, domain 1"/>
    <property type="match status" value="1"/>
</dbReference>
<dbReference type="InterPro" id="IPR020867">
    <property type="entry name" value="THF_DH/CycHdrlase_CS"/>
</dbReference>
<organism evidence="11 12">
    <name type="scientific">Candidatus Brennerbacteria bacterium CG11_big_fil_rev_8_21_14_0_20_43_10</name>
    <dbReference type="NCBI Taxonomy" id="1974523"/>
    <lineage>
        <taxon>Bacteria</taxon>
        <taxon>Candidatus Brenneribacteriota</taxon>
    </lineage>
</organism>
<evidence type="ECO:0000256" key="2">
    <source>
        <dbReference type="ARBA" id="ARBA00022563"/>
    </source>
</evidence>
<reference evidence="11 12" key="1">
    <citation type="submission" date="2017-09" db="EMBL/GenBank/DDBJ databases">
        <title>Depth-based differentiation of microbial function through sediment-hosted aquifers and enrichment of novel symbionts in the deep terrestrial subsurface.</title>
        <authorList>
            <person name="Probst A.J."/>
            <person name="Ladd B."/>
            <person name="Jarett J.K."/>
            <person name="Geller-Mcgrath D.E."/>
            <person name="Sieber C.M."/>
            <person name="Emerson J.B."/>
            <person name="Anantharaman K."/>
            <person name="Thomas B.C."/>
            <person name="Malmstrom R."/>
            <person name="Stieglmeier M."/>
            <person name="Klingl A."/>
            <person name="Woyke T."/>
            <person name="Ryan C.M."/>
            <person name="Banfield J.F."/>
        </authorList>
    </citation>
    <scope>NUCLEOTIDE SEQUENCE [LARGE SCALE GENOMIC DNA]</scope>
    <source>
        <strain evidence="11">CG11_big_fil_rev_8_21_14_0_20_43_10</strain>
    </source>
</reference>
<protein>
    <submittedName>
        <fullName evidence="11">Uncharacterized protein</fullName>
    </submittedName>
</protein>
<dbReference type="EMBL" id="PCXE01000010">
    <property type="protein sequence ID" value="PIR26883.1"/>
    <property type="molecule type" value="Genomic_DNA"/>
</dbReference>
<dbReference type="PRINTS" id="PR00085">
    <property type="entry name" value="THFDHDRGNASE"/>
</dbReference>
<evidence type="ECO:0000256" key="1">
    <source>
        <dbReference type="ARBA" id="ARBA00004777"/>
    </source>
</evidence>
<dbReference type="InterPro" id="IPR020630">
    <property type="entry name" value="THF_DH/CycHdrlase_cat_dom"/>
</dbReference>
<evidence type="ECO:0000256" key="3">
    <source>
        <dbReference type="ARBA" id="ARBA00022755"/>
    </source>
</evidence>
<dbReference type="PANTHER" id="PTHR48099">
    <property type="entry name" value="C-1-TETRAHYDROFOLATE SYNTHASE, CYTOPLASMIC-RELATED"/>
    <property type="match status" value="1"/>
</dbReference>
<keyword evidence="6" id="KW-0560">Oxidoreductase</keyword>
<feature type="domain" description="Tetrahydrofolate dehydrogenase/cyclohydrolase catalytic" evidence="9">
    <location>
        <begin position="3"/>
        <end position="115"/>
    </location>
</feature>
<dbReference type="InterPro" id="IPR000672">
    <property type="entry name" value="THF_DH/CycHdrlase"/>
</dbReference>
<dbReference type="GO" id="GO:0006164">
    <property type="term" value="P:purine nucleotide biosynthetic process"/>
    <property type="evidence" value="ECO:0007669"/>
    <property type="project" value="UniProtKB-KW"/>
</dbReference>
<dbReference type="GO" id="GO:0004488">
    <property type="term" value="F:methylenetetrahydrofolate dehydrogenase (NADP+) activity"/>
    <property type="evidence" value="ECO:0007669"/>
    <property type="project" value="InterPro"/>
</dbReference>
<name>A0A2H0PXU9_9BACT</name>
<evidence type="ECO:0000256" key="8">
    <source>
        <dbReference type="ARBA" id="ARBA00023268"/>
    </source>
</evidence>
<dbReference type="SUPFAM" id="SSF53223">
    <property type="entry name" value="Aminoacid dehydrogenase-like, N-terminal domain"/>
    <property type="match status" value="1"/>
</dbReference>
<gene>
    <name evidence="11" type="ORF">COV41_00475</name>
</gene>
<dbReference type="Gene3D" id="3.40.50.720">
    <property type="entry name" value="NAD(P)-binding Rossmann-like Domain"/>
    <property type="match status" value="1"/>
</dbReference>
<dbReference type="Proteomes" id="UP000236846">
    <property type="component" value="Unassembled WGS sequence"/>
</dbReference>
<dbReference type="GO" id="GO:0004477">
    <property type="term" value="F:methenyltetrahydrofolate cyclohydrolase activity"/>
    <property type="evidence" value="ECO:0007669"/>
    <property type="project" value="TreeGrafter"/>
</dbReference>
<accession>A0A2H0PXU9</accession>
<keyword evidence="5" id="KW-0521">NADP</keyword>
<evidence type="ECO:0000313" key="11">
    <source>
        <dbReference type="EMBL" id="PIR26883.1"/>
    </source>
</evidence>
<comment type="pathway">
    <text evidence="1">One-carbon metabolism; tetrahydrofolate interconversion.</text>
</comment>
<proteinExistence type="predicted"/>
<dbReference type="GO" id="GO:0009086">
    <property type="term" value="P:methionine biosynthetic process"/>
    <property type="evidence" value="ECO:0007669"/>
    <property type="project" value="UniProtKB-KW"/>
</dbReference>
<sequence>MVINGKQLADDIVQKLKRTQALQRIAGKTVAVLVVDETEEIAAFVRQKQRVGDALGLQVVVRAYAKTISLSDIVSEIQMLNVNPSVAGIIVQLPLPEHLDVRQVFNAIVISKDSDALSDAAFGQFHSGVSLIPSYQKTTGEEPRTTTSCIRGLVAPPVAAAISHIMEYINMDIKDKFATVLGAGRLVGMPVLSLFARMGIPACSFQDWSETVPEFLRRADIIVSGIGRPGVITGDMIKQGAVVFDVGYGFTNGKVCGDVDFVSVQPKASVMTPVPGGIGPLTVAMLFRNIVELNK</sequence>
<evidence type="ECO:0000256" key="5">
    <source>
        <dbReference type="ARBA" id="ARBA00022857"/>
    </source>
</evidence>
<dbReference type="SUPFAM" id="SSF51735">
    <property type="entry name" value="NAD(P)-binding Rossmann-fold domains"/>
    <property type="match status" value="1"/>
</dbReference>
<dbReference type="AlphaFoldDB" id="A0A2H0PXU9"/>
<evidence type="ECO:0000259" key="10">
    <source>
        <dbReference type="Pfam" id="PF02882"/>
    </source>
</evidence>
<keyword evidence="7" id="KW-0028">Amino-acid biosynthesis</keyword>
<keyword evidence="8" id="KW-0511">Multifunctional enzyme</keyword>
<dbReference type="InterPro" id="IPR036291">
    <property type="entry name" value="NAD(P)-bd_dom_sf"/>
</dbReference>